<organism evidence="2 3">
    <name type="scientific">Pelobates cultripes</name>
    <name type="common">Western spadefoot toad</name>
    <dbReference type="NCBI Taxonomy" id="61616"/>
    <lineage>
        <taxon>Eukaryota</taxon>
        <taxon>Metazoa</taxon>
        <taxon>Chordata</taxon>
        <taxon>Craniata</taxon>
        <taxon>Vertebrata</taxon>
        <taxon>Euteleostomi</taxon>
        <taxon>Amphibia</taxon>
        <taxon>Batrachia</taxon>
        <taxon>Anura</taxon>
        <taxon>Pelobatoidea</taxon>
        <taxon>Pelobatidae</taxon>
        <taxon>Pelobates</taxon>
    </lineage>
</organism>
<evidence type="ECO:0000313" key="2">
    <source>
        <dbReference type="EMBL" id="CAH2222303.1"/>
    </source>
</evidence>
<sequence length="195" mass="23257">MKHQRIDTLKPTYHTPQKRTREYRTTDRKPSPPKPYRQPREYQPSYAQMVKSHKSPERLIKENKHTHRDRQRKDSTIEYNRGTQIPKKYVPRNESPTHLSSNRSNYLERPSRGEDFQTSYMRDRHKENIFPLKSPGKRQRSPEDGGIEEELTQKRKEIQTLTLTKNDGIFNLTHRTLTQPQHSLLEKGLKFAPSK</sequence>
<dbReference type="Proteomes" id="UP001295444">
    <property type="component" value="Chromosome 01"/>
</dbReference>
<feature type="region of interest" description="Disordered" evidence="1">
    <location>
        <begin position="1"/>
        <end position="153"/>
    </location>
</feature>
<feature type="compositionally biased region" description="Polar residues" evidence="1">
    <location>
        <begin position="94"/>
        <end position="105"/>
    </location>
</feature>
<accession>A0AAD1R2Y1</accession>
<feature type="compositionally biased region" description="Basic and acidic residues" evidence="1">
    <location>
        <begin position="54"/>
        <end position="63"/>
    </location>
</feature>
<name>A0AAD1R2Y1_PELCU</name>
<evidence type="ECO:0000313" key="3">
    <source>
        <dbReference type="Proteomes" id="UP001295444"/>
    </source>
</evidence>
<evidence type="ECO:0000256" key="1">
    <source>
        <dbReference type="SAM" id="MobiDB-lite"/>
    </source>
</evidence>
<proteinExistence type="predicted"/>
<feature type="non-terminal residue" evidence="2">
    <location>
        <position position="195"/>
    </location>
</feature>
<reference evidence="2" key="1">
    <citation type="submission" date="2022-03" db="EMBL/GenBank/DDBJ databases">
        <authorList>
            <person name="Alioto T."/>
            <person name="Alioto T."/>
            <person name="Gomez Garrido J."/>
        </authorList>
    </citation>
    <scope>NUCLEOTIDE SEQUENCE</scope>
</reference>
<feature type="compositionally biased region" description="Basic and acidic residues" evidence="1">
    <location>
        <begin position="109"/>
        <end position="128"/>
    </location>
</feature>
<protein>
    <submittedName>
        <fullName evidence="2">Uncharacterized protein</fullName>
    </submittedName>
</protein>
<feature type="compositionally biased region" description="Basic and acidic residues" evidence="1">
    <location>
        <begin position="19"/>
        <end position="30"/>
    </location>
</feature>
<keyword evidence="3" id="KW-1185">Reference proteome</keyword>
<gene>
    <name evidence="2" type="ORF">PECUL_23A017051</name>
</gene>
<dbReference type="AlphaFoldDB" id="A0AAD1R2Y1"/>
<dbReference type="EMBL" id="OW240912">
    <property type="protein sequence ID" value="CAH2222303.1"/>
    <property type="molecule type" value="Genomic_DNA"/>
</dbReference>